<comment type="caution">
    <text evidence="1">The sequence shown here is derived from an EMBL/GenBank/DDBJ whole genome shotgun (WGS) entry which is preliminary data.</text>
</comment>
<dbReference type="EMBL" id="CAXAMN010018002">
    <property type="protein sequence ID" value="CAK9051662.1"/>
    <property type="molecule type" value="Genomic_DNA"/>
</dbReference>
<evidence type="ECO:0008006" key="3">
    <source>
        <dbReference type="Google" id="ProtNLM"/>
    </source>
</evidence>
<dbReference type="Proteomes" id="UP001642484">
    <property type="component" value="Unassembled WGS sequence"/>
</dbReference>
<accession>A0ABP0MLT4</accession>
<keyword evidence="2" id="KW-1185">Reference proteome</keyword>
<protein>
    <recommendedName>
        <fullName evidence="3">Nucleotide-diphospho-sugar transferase domain-containing protein</fullName>
    </recommendedName>
</protein>
<proteinExistence type="predicted"/>
<dbReference type="Gene3D" id="3.90.550.10">
    <property type="entry name" value="Spore Coat Polysaccharide Biosynthesis Protein SpsA, Chain A"/>
    <property type="match status" value="1"/>
</dbReference>
<dbReference type="SUPFAM" id="SSF53448">
    <property type="entry name" value="Nucleotide-diphospho-sugar transferases"/>
    <property type="match status" value="1"/>
</dbReference>
<sequence length="748" mass="82485">MEVSEHLLVFTVWNLASTTVVSTLKHGFSACRAGGGHNHSVCSIFPDSLLLAAPLLMAEGGTSTAIAAASDDAARTLGELGRRALELIALLRQALIVHGNSVVGAAVAYAMDLVYTALWKPEFGLSWSTGGVPRLLLPHCSAADFVGAQRWEGVVRPARPMHWLAALVEKLPSKSFLNVAVRDRRGEEDCTLKHGDFGTFQDPTCGLAQLRSWDTLELERDVEQCLGQASCVAGGRFRPKRKSVQGIRQLSKEELETLLQERAVDVLAFSPSAGNCAELRRLLDTTLATAKPRVVVLTINALLAPPRRAAPDFVRARKTGERFGVPYTSCSLQSAIDFLAPRFRPLFLDTLRAVFLREDQRGPAFGEAPSVDVLWRRGAGCTLPLIDLLPDGGERNVLQEMSSLGSAAWPCERAMKVPQLSRSALPRRCAQKELYPETEARCLKAGHPKRGKLFAGAVSPMTPGRGQLINGRGRCFLEAGFCECFPPWRDALCDRQEMGDSGQGGAIIATRVRPGEEEDLVGSLWNWWESFNNQLDHPILVFHEGLSPEDALRIKEASPSRVWFAHLGPLMSKPRQFHAQEIREEALACRFKFAWLLEEPAIQDFEWLMWIDTDVNFPIPFDRDLVRETSTAGAHLGYLPNNAPRPAPRALRALALLFGSGERAAAPDENFQDSTIDLSSRVLVLEIAPFRDGAVQRFAQWALDFGREAPICRWGDAALRGVQAWLLPPEKRHAWPKLAALRQDTSID</sequence>
<reference evidence="1 2" key="1">
    <citation type="submission" date="2024-02" db="EMBL/GenBank/DDBJ databases">
        <authorList>
            <person name="Chen Y."/>
            <person name="Shah S."/>
            <person name="Dougan E. K."/>
            <person name="Thang M."/>
            <person name="Chan C."/>
        </authorList>
    </citation>
    <scope>NUCLEOTIDE SEQUENCE [LARGE SCALE GENOMIC DNA]</scope>
</reference>
<evidence type="ECO:0000313" key="2">
    <source>
        <dbReference type="Proteomes" id="UP001642484"/>
    </source>
</evidence>
<name>A0ABP0MLT4_9DINO</name>
<evidence type="ECO:0000313" key="1">
    <source>
        <dbReference type="EMBL" id="CAK9051662.1"/>
    </source>
</evidence>
<gene>
    <name evidence="1" type="ORF">CCMP2556_LOCUS26173</name>
</gene>
<organism evidence="1 2">
    <name type="scientific">Durusdinium trenchii</name>
    <dbReference type="NCBI Taxonomy" id="1381693"/>
    <lineage>
        <taxon>Eukaryota</taxon>
        <taxon>Sar</taxon>
        <taxon>Alveolata</taxon>
        <taxon>Dinophyceae</taxon>
        <taxon>Suessiales</taxon>
        <taxon>Symbiodiniaceae</taxon>
        <taxon>Durusdinium</taxon>
    </lineage>
</organism>
<dbReference type="InterPro" id="IPR029044">
    <property type="entry name" value="Nucleotide-diphossugar_trans"/>
</dbReference>